<dbReference type="UniPathway" id="UPA00057">
    <property type="reaction ID" value="UER00098"/>
</dbReference>
<evidence type="ECO:0000256" key="6">
    <source>
        <dbReference type="ARBA" id="ARBA00022840"/>
    </source>
</evidence>
<dbReference type="GO" id="GO:0004496">
    <property type="term" value="F:mevalonate kinase activity"/>
    <property type="evidence" value="ECO:0007669"/>
    <property type="project" value="UniProtKB-UniRule"/>
</dbReference>
<comment type="subcellular location">
    <subcellularLocation>
        <location evidence="11">Cytoplasm</location>
    </subcellularLocation>
</comment>
<dbReference type="InterPro" id="IPR013750">
    <property type="entry name" value="GHMP_kinase_C_dom"/>
</dbReference>
<dbReference type="AlphaFoldDB" id="U3TG32"/>
<evidence type="ECO:0000256" key="3">
    <source>
        <dbReference type="ARBA" id="ARBA00022679"/>
    </source>
</evidence>
<dbReference type="GO" id="GO:0005829">
    <property type="term" value="C:cytosol"/>
    <property type="evidence" value="ECO:0007669"/>
    <property type="project" value="TreeGrafter"/>
</dbReference>
<dbReference type="PRINTS" id="PR00959">
    <property type="entry name" value="MEVGALKINASE"/>
</dbReference>
<comment type="pathway">
    <text evidence="10 11">Isoprenoid biosynthesis; isopentenyl diphosphate biosynthesis via mevalonate pathway; isopentenyl diphosphate from (R)-mevalonate: step 1/3.</text>
</comment>
<keyword evidence="9 11" id="KW-0414">Isoprene biosynthesis</keyword>
<feature type="domain" description="GHMP kinase N-terminal" evidence="12">
    <location>
        <begin position="87"/>
        <end position="162"/>
    </location>
</feature>
<dbReference type="Pfam" id="PF00288">
    <property type="entry name" value="GHMP_kinases_N"/>
    <property type="match status" value="1"/>
</dbReference>
<dbReference type="STRING" id="1198449.ACAM_1531"/>
<evidence type="ECO:0000313" key="15">
    <source>
        <dbReference type="Proteomes" id="UP000016887"/>
    </source>
</evidence>
<dbReference type="PANTHER" id="PTHR43290:SF2">
    <property type="entry name" value="MEVALONATE KINASE"/>
    <property type="match status" value="1"/>
</dbReference>
<comment type="function">
    <text evidence="11">Catalyzes the phosphorylation of (R)-mevalonate (MVA) to (R)-mevalonate 5-phosphate (MVAP). Functions in the mevalonate (MVA) pathway leading to isopentenyl diphosphate (IPP), a key precursor for the biosynthesis of isoprenoid compounds such as archaeal membrane lipids.</text>
</comment>
<dbReference type="InterPro" id="IPR022937">
    <property type="entry name" value="Mevalonate_kinase_arc"/>
</dbReference>
<evidence type="ECO:0000256" key="8">
    <source>
        <dbReference type="ARBA" id="ARBA00023098"/>
    </source>
</evidence>
<comment type="cofactor">
    <cofactor evidence="11">
        <name>Mg(2+)</name>
        <dbReference type="ChEBI" id="CHEBI:18420"/>
    </cofactor>
</comment>
<keyword evidence="2 11" id="KW-0444">Lipid biosynthesis</keyword>
<dbReference type="eggNOG" id="arCOG01028">
    <property type="taxonomic scope" value="Archaea"/>
</dbReference>
<comment type="subunit">
    <text evidence="11">Homodimer.</text>
</comment>
<comment type="similarity">
    <text evidence="11">Belongs to the GHMP kinase family. Mevalonate kinase subfamily.</text>
</comment>
<dbReference type="EC" id="2.7.1.36" evidence="11"/>
<evidence type="ECO:0000259" key="12">
    <source>
        <dbReference type="Pfam" id="PF00288"/>
    </source>
</evidence>
<evidence type="ECO:0000256" key="1">
    <source>
        <dbReference type="ARBA" id="ARBA00022490"/>
    </source>
</evidence>
<dbReference type="Gene3D" id="3.30.70.890">
    <property type="entry name" value="GHMP kinase, C-terminal domain"/>
    <property type="match status" value="1"/>
</dbReference>
<dbReference type="EMBL" id="AP012489">
    <property type="protein sequence ID" value="BAN91000.1"/>
    <property type="molecule type" value="Genomic_DNA"/>
</dbReference>
<comment type="catalytic activity">
    <reaction evidence="11">
        <text>(R)-mevalonate + ATP = (R)-5-phosphomevalonate + ADP + H(+)</text>
        <dbReference type="Rhea" id="RHEA:17065"/>
        <dbReference type="ChEBI" id="CHEBI:15378"/>
        <dbReference type="ChEBI" id="CHEBI:30616"/>
        <dbReference type="ChEBI" id="CHEBI:36464"/>
        <dbReference type="ChEBI" id="CHEBI:58146"/>
        <dbReference type="ChEBI" id="CHEBI:456216"/>
        <dbReference type="EC" id="2.7.1.36"/>
    </reaction>
</comment>
<evidence type="ECO:0000256" key="4">
    <source>
        <dbReference type="ARBA" id="ARBA00022741"/>
    </source>
</evidence>
<dbReference type="Gene3D" id="3.30.230.10">
    <property type="match status" value="1"/>
</dbReference>
<evidence type="ECO:0000256" key="11">
    <source>
        <dbReference type="HAMAP-Rule" id="MF_00217"/>
    </source>
</evidence>
<dbReference type="InterPro" id="IPR036554">
    <property type="entry name" value="GHMP_kinase_C_sf"/>
</dbReference>
<accession>U3TG32</accession>
<dbReference type="PANTHER" id="PTHR43290">
    <property type="entry name" value="MEVALONATE KINASE"/>
    <property type="match status" value="1"/>
</dbReference>
<dbReference type="SUPFAM" id="SSF54211">
    <property type="entry name" value="Ribosomal protein S5 domain 2-like"/>
    <property type="match status" value="1"/>
</dbReference>
<organism evidence="14 15">
    <name type="scientific">Aeropyrum camini SY1 = JCM 12091</name>
    <dbReference type="NCBI Taxonomy" id="1198449"/>
    <lineage>
        <taxon>Archaea</taxon>
        <taxon>Thermoproteota</taxon>
        <taxon>Thermoprotei</taxon>
        <taxon>Desulfurococcales</taxon>
        <taxon>Desulfurococcaceae</taxon>
        <taxon>Aeropyrum</taxon>
    </lineage>
</organism>
<keyword evidence="4 11" id="KW-0547">Nucleotide-binding</keyword>
<evidence type="ECO:0000256" key="10">
    <source>
        <dbReference type="ARBA" id="ARBA00029438"/>
    </source>
</evidence>
<evidence type="ECO:0000256" key="7">
    <source>
        <dbReference type="ARBA" id="ARBA00022842"/>
    </source>
</evidence>
<protein>
    <recommendedName>
        <fullName evidence="11">Mevalonate kinase</fullName>
        <shortName evidence="11">MK</shortName>
        <shortName evidence="11">MVK</shortName>
        <ecNumber evidence="11">2.7.1.36</ecNumber>
    </recommendedName>
</protein>
<dbReference type="Proteomes" id="UP000016887">
    <property type="component" value="Chromosome"/>
</dbReference>
<evidence type="ECO:0000259" key="13">
    <source>
        <dbReference type="Pfam" id="PF08544"/>
    </source>
</evidence>
<dbReference type="GO" id="GO:0005524">
    <property type="term" value="F:ATP binding"/>
    <property type="evidence" value="ECO:0007669"/>
    <property type="project" value="UniProtKB-UniRule"/>
</dbReference>
<keyword evidence="7 11" id="KW-0460">Magnesium</keyword>
<dbReference type="InterPro" id="IPR006204">
    <property type="entry name" value="GHMP_kinase_N_dom"/>
</dbReference>
<dbReference type="NCBIfam" id="TIGR00549">
    <property type="entry name" value="mevalon_kin"/>
    <property type="match status" value="1"/>
</dbReference>
<dbReference type="InterPro" id="IPR006205">
    <property type="entry name" value="Mev_gal_kin"/>
</dbReference>
<reference evidence="14 15" key="1">
    <citation type="journal article" date="2013" name="Appl. Environ. Microbiol.">
        <title>Variation of the Virus-Related Elements within Syntenic Genomes of the Hyperthermophilic Archaeon Aeropyrum.</title>
        <authorList>
            <person name="Daifuku T."/>
            <person name="Yoshida T."/>
            <person name="Kitamura T."/>
            <person name="Kawaichi S."/>
            <person name="Inoue T."/>
            <person name="Nomura K."/>
            <person name="Yoshida Y."/>
            <person name="Kuno S."/>
            <person name="Sako Y."/>
        </authorList>
    </citation>
    <scope>NUCLEOTIDE SEQUENCE [LARGE SCALE GENOMIC DNA]</scope>
    <source>
        <strain evidence="14 15">SY1</strain>
    </source>
</reference>
<keyword evidence="6 11" id="KW-0067">ATP-binding</keyword>
<dbReference type="GO" id="GO:0000287">
    <property type="term" value="F:magnesium ion binding"/>
    <property type="evidence" value="ECO:0007669"/>
    <property type="project" value="UniProtKB-UniRule"/>
</dbReference>
<evidence type="ECO:0000256" key="5">
    <source>
        <dbReference type="ARBA" id="ARBA00022777"/>
    </source>
</evidence>
<dbReference type="GeneID" id="17110733"/>
<proteinExistence type="inferred from homology"/>
<keyword evidence="1 11" id="KW-0963">Cytoplasm</keyword>
<keyword evidence="15" id="KW-1185">Reference proteome</keyword>
<feature type="domain" description="GHMP kinase C-terminal" evidence="13">
    <location>
        <begin position="228"/>
        <end position="302"/>
    </location>
</feature>
<dbReference type="KEGG" id="acj:ACAM_1531"/>
<feature type="active site" description="Proton acceptor" evidence="11">
    <location>
        <position position="154"/>
    </location>
</feature>
<feature type="binding site" evidence="11">
    <location>
        <begin position="103"/>
        <end position="113"/>
    </location>
    <ligand>
        <name>ATP</name>
        <dbReference type="ChEBI" id="CHEBI:30616"/>
    </ligand>
</feature>
<dbReference type="Pfam" id="PF08544">
    <property type="entry name" value="GHMP_kinases_C"/>
    <property type="match status" value="1"/>
</dbReference>
<keyword evidence="5 11" id="KW-0418">Kinase</keyword>
<gene>
    <name evidence="11 14" type="primary">mvk</name>
    <name evidence="14" type="ORF">ACAM_1531</name>
</gene>
<dbReference type="SUPFAM" id="SSF55060">
    <property type="entry name" value="GHMP Kinase, C-terminal domain"/>
    <property type="match status" value="1"/>
</dbReference>
<keyword evidence="3 11" id="KW-0808">Transferase</keyword>
<sequence>MREAASASAPGKVIIVGEHFVVRGSMAIVTAIGRRLRVTVESGGDGIVLESSMLGRHHAPLPGQGTAASVSTVLEPYMAVLRSLAARGYSVVPHRILVESKIPPRAGLGSSAASMVAYALAYSAMHGDPLSEEELYSVAMEGERIAHSRPSGVDVTIAVKGGVLAYKRGEEPVRLEQRLAGVTLLIADTGIERQTRDVVEHVLSVAESLGEASNHIYTAADVISREARGAIERGDAERLGLLMNAAQGLLSALGASSLEIETLVYRMRRAGALGSKLTGAGWGGCVIGLFREEEAESGLRSVTGDAAQAFTASMAEEGAKLETL</sequence>
<name>U3TG32_9CREN</name>
<dbReference type="RefSeq" id="WP_022542266.1">
    <property type="nucleotide sequence ID" value="NC_022521.1"/>
</dbReference>
<dbReference type="PATRIC" id="fig|1198449.6.peg.1549"/>
<dbReference type="GO" id="GO:0019287">
    <property type="term" value="P:isopentenyl diphosphate biosynthetic process, mevalonate pathway"/>
    <property type="evidence" value="ECO:0007669"/>
    <property type="project" value="UniProtKB-UniRule"/>
</dbReference>
<keyword evidence="8 11" id="KW-0443">Lipid metabolism</keyword>
<evidence type="ECO:0000313" key="14">
    <source>
        <dbReference type="EMBL" id="BAN91000.1"/>
    </source>
</evidence>
<dbReference type="InterPro" id="IPR020568">
    <property type="entry name" value="Ribosomal_Su5_D2-typ_SF"/>
</dbReference>
<evidence type="ECO:0000256" key="2">
    <source>
        <dbReference type="ARBA" id="ARBA00022516"/>
    </source>
</evidence>
<evidence type="ECO:0000256" key="9">
    <source>
        <dbReference type="ARBA" id="ARBA00023229"/>
    </source>
</evidence>
<dbReference type="InterPro" id="IPR014721">
    <property type="entry name" value="Ribsml_uS5_D2-typ_fold_subgr"/>
</dbReference>
<dbReference type="HAMAP" id="MF_00217">
    <property type="entry name" value="Mevalonate_kinase"/>
    <property type="match status" value="1"/>
</dbReference>